<organism evidence="2 3">
    <name type="scientific">Shewanella jiangmenensis</name>
    <dbReference type="NCBI Taxonomy" id="2837387"/>
    <lineage>
        <taxon>Bacteria</taxon>
        <taxon>Pseudomonadati</taxon>
        <taxon>Pseudomonadota</taxon>
        <taxon>Gammaproteobacteria</taxon>
        <taxon>Alteromonadales</taxon>
        <taxon>Shewanellaceae</taxon>
        <taxon>Shewanella</taxon>
    </lineage>
</organism>
<dbReference type="InterPro" id="IPR010648">
    <property type="entry name" value="UPF0270"/>
</dbReference>
<proteinExistence type="inferred from homology"/>
<sequence>MIVPFEALKQLPPDTLNNLIREYLLTQVEDGSFDGLESSGMEQAIAQCRALLKRGELVVEYSEDNDSIGIRHKSQLAQHQGAEYD</sequence>
<name>A0ABS5V061_9GAMM</name>
<dbReference type="EMBL" id="JAHEPS010000001">
    <property type="protein sequence ID" value="MBT1443820.1"/>
    <property type="molecule type" value="Genomic_DNA"/>
</dbReference>
<protein>
    <submittedName>
        <fullName evidence="2">YheU family protein</fullName>
    </submittedName>
</protein>
<accession>A0ABS5V061</accession>
<evidence type="ECO:0000313" key="3">
    <source>
        <dbReference type="Proteomes" id="UP001195903"/>
    </source>
</evidence>
<evidence type="ECO:0000313" key="2">
    <source>
        <dbReference type="EMBL" id="MBT1443820.1"/>
    </source>
</evidence>
<reference evidence="2 3" key="1">
    <citation type="submission" date="2021-05" db="EMBL/GenBank/DDBJ databases">
        <title>Shewanella sp. JM162201.</title>
        <authorList>
            <person name="Xu S."/>
            <person name="Li A."/>
        </authorList>
    </citation>
    <scope>NUCLEOTIDE SEQUENCE [LARGE SCALE GENOMIC DNA]</scope>
    <source>
        <strain evidence="2 3">JM162201</strain>
    </source>
</reference>
<dbReference type="InterPro" id="IPR036685">
    <property type="entry name" value="YehU-like_sf"/>
</dbReference>
<dbReference type="Pfam" id="PF06794">
    <property type="entry name" value="UPF0270"/>
    <property type="match status" value="1"/>
</dbReference>
<evidence type="ECO:0000256" key="1">
    <source>
        <dbReference type="ARBA" id="ARBA00006450"/>
    </source>
</evidence>
<dbReference type="Proteomes" id="UP001195903">
    <property type="component" value="Unassembled WGS sequence"/>
</dbReference>
<dbReference type="Gene3D" id="1.10.10.610">
    <property type="entry name" value="YehU-like"/>
    <property type="match status" value="1"/>
</dbReference>
<comment type="caution">
    <text evidence="2">The sequence shown here is derived from an EMBL/GenBank/DDBJ whole genome shotgun (WGS) entry which is preliminary data.</text>
</comment>
<dbReference type="RefSeq" id="WP_214505978.1">
    <property type="nucleotide sequence ID" value="NZ_JAHEPS010000001.1"/>
</dbReference>
<keyword evidence="3" id="KW-1185">Reference proteome</keyword>
<dbReference type="SUPFAM" id="SSF118001">
    <property type="entry name" value="YehU-like"/>
    <property type="match status" value="1"/>
</dbReference>
<gene>
    <name evidence="2" type="ORF">KJI95_04665</name>
</gene>
<comment type="similarity">
    <text evidence="1">Belongs to the UPF0270 family.</text>
</comment>